<keyword evidence="1 3" id="KW-0347">Helicase</keyword>
<organism evidence="3 4">
    <name type="scientific">Nephila pilipes</name>
    <name type="common">Giant wood spider</name>
    <name type="synonym">Nephila maculata</name>
    <dbReference type="NCBI Taxonomy" id="299642"/>
    <lineage>
        <taxon>Eukaryota</taxon>
        <taxon>Metazoa</taxon>
        <taxon>Ecdysozoa</taxon>
        <taxon>Arthropoda</taxon>
        <taxon>Chelicerata</taxon>
        <taxon>Arachnida</taxon>
        <taxon>Araneae</taxon>
        <taxon>Araneomorphae</taxon>
        <taxon>Entelegynae</taxon>
        <taxon>Araneoidea</taxon>
        <taxon>Nephilidae</taxon>
        <taxon>Nephila</taxon>
    </lineage>
</organism>
<dbReference type="GO" id="GO:0006281">
    <property type="term" value="P:DNA repair"/>
    <property type="evidence" value="ECO:0007669"/>
    <property type="project" value="UniProtKB-KW"/>
</dbReference>
<dbReference type="InterPro" id="IPR027417">
    <property type="entry name" value="P-loop_NTPase"/>
</dbReference>
<dbReference type="OrthoDB" id="6422725at2759"/>
<name>A0A8X6Q2T9_NEPPI</name>
<reference evidence="3" key="1">
    <citation type="submission" date="2020-08" db="EMBL/GenBank/DDBJ databases">
        <title>Multicomponent nature underlies the extraordinary mechanical properties of spider dragline silk.</title>
        <authorList>
            <person name="Kono N."/>
            <person name="Nakamura H."/>
            <person name="Mori M."/>
            <person name="Yoshida Y."/>
            <person name="Ohtoshi R."/>
            <person name="Malay A.D."/>
            <person name="Moran D.A.P."/>
            <person name="Tomita M."/>
            <person name="Numata K."/>
            <person name="Arakawa K."/>
        </authorList>
    </citation>
    <scope>NUCLEOTIDE SEQUENCE</scope>
</reference>
<comment type="catalytic activity">
    <reaction evidence="1">
        <text>ATP + H2O = ADP + phosphate + H(+)</text>
        <dbReference type="Rhea" id="RHEA:13065"/>
        <dbReference type="ChEBI" id="CHEBI:15377"/>
        <dbReference type="ChEBI" id="CHEBI:15378"/>
        <dbReference type="ChEBI" id="CHEBI:30616"/>
        <dbReference type="ChEBI" id="CHEBI:43474"/>
        <dbReference type="ChEBI" id="CHEBI:456216"/>
        <dbReference type="EC" id="5.6.2.3"/>
    </reaction>
</comment>
<dbReference type="GO" id="GO:0006310">
    <property type="term" value="P:DNA recombination"/>
    <property type="evidence" value="ECO:0007669"/>
    <property type="project" value="UniProtKB-KW"/>
</dbReference>
<comment type="cofactor">
    <cofactor evidence="1">
        <name>Mg(2+)</name>
        <dbReference type="ChEBI" id="CHEBI:18420"/>
    </cofactor>
</comment>
<sequence>MIHTEIVFLREDIQRRMKRERERESRNVEPVVVIVYNQCFILLEDIVSSMSDKSLLPFELLEPINEQIIVINNHQSMTDLAYDVSQLNQVVSVGVSKFNHDQKKVYESDLNIVDSNSGQLFFLDAPGETVKTFLINLLLAKFRSGKDIVIALALSGIAATCSNKSLGFPGMSEELFFNGDPKCIVTYDLHPLSAFLSGPKL</sequence>
<dbReference type="InterPro" id="IPR010285">
    <property type="entry name" value="DNA_helicase_pif1-like_DEAD"/>
</dbReference>
<keyword evidence="1" id="KW-0233">DNA recombination</keyword>
<dbReference type="Pfam" id="PF05970">
    <property type="entry name" value="PIF1"/>
    <property type="match status" value="1"/>
</dbReference>
<keyword evidence="1" id="KW-0378">Hydrolase</keyword>
<comment type="caution">
    <text evidence="3">The sequence shown here is derived from an EMBL/GenBank/DDBJ whole genome shotgun (WGS) entry which is preliminary data.</text>
</comment>
<keyword evidence="4" id="KW-1185">Reference proteome</keyword>
<evidence type="ECO:0000259" key="2">
    <source>
        <dbReference type="Pfam" id="PF05970"/>
    </source>
</evidence>
<comment type="similarity">
    <text evidence="1">Belongs to the helicase family.</text>
</comment>
<keyword evidence="1" id="KW-0067">ATP-binding</keyword>
<dbReference type="PANTHER" id="PTHR10492:SF57">
    <property type="entry name" value="ATP-DEPENDENT DNA HELICASE"/>
    <property type="match status" value="1"/>
</dbReference>
<evidence type="ECO:0000313" key="3">
    <source>
        <dbReference type="EMBL" id="GFT93669.1"/>
    </source>
</evidence>
<proteinExistence type="inferred from homology"/>
<accession>A0A8X6Q2T9</accession>
<evidence type="ECO:0000313" key="4">
    <source>
        <dbReference type="Proteomes" id="UP000887013"/>
    </source>
</evidence>
<keyword evidence="1" id="KW-0227">DNA damage</keyword>
<evidence type="ECO:0000256" key="1">
    <source>
        <dbReference type="RuleBase" id="RU363044"/>
    </source>
</evidence>
<dbReference type="GO" id="GO:0005524">
    <property type="term" value="F:ATP binding"/>
    <property type="evidence" value="ECO:0007669"/>
    <property type="project" value="UniProtKB-KW"/>
</dbReference>
<dbReference type="GO" id="GO:0043139">
    <property type="term" value="F:5'-3' DNA helicase activity"/>
    <property type="evidence" value="ECO:0007669"/>
    <property type="project" value="UniProtKB-EC"/>
</dbReference>
<keyword evidence="1" id="KW-0234">DNA repair</keyword>
<dbReference type="GO" id="GO:0016787">
    <property type="term" value="F:hydrolase activity"/>
    <property type="evidence" value="ECO:0007669"/>
    <property type="project" value="UniProtKB-KW"/>
</dbReference>
<dbReference type="AlphaFoldDB" id="A0A8X6Q2T9"/>
<dbReference type="PANTHER" id="PTHR10492">
    <property type="match status" value="1"/>
</dbReference>
<keyword evidence="1" id="KW-0547">Nucleotide-binding</keyword>
<protein>
    <recommendedName>
        <fullName evidence="1">ATP-dependent DNA helicase</fullName>
        <ecNumber evidence="1">5.6.2.3</ecNumber>
    </recommendedName>
</protein>
<dbReference type="EMBL" id="BMAW01121375">
    <property type="protein sequence ID" value="GFT93669.1"/>
    <property type="molecule type" value="Genomic_DNA"/>
</dbReference>
<dbReference type="GO" id="GO:0000723">
    <property type="term" value="P:telomere maintenance"/>
    <property type="evidence" value="ECO:0007669"/>
    <property type="project" value="InterPro"/>
</dbReference>
<dbReference type="EC" id="5.6.2.3" evidence="1"/>
<dbReference type="Gene3D" id="3.40.50.300">
    <property type="entry name" value="P-loop containing nucleotide triphosphate hydrolases"/>
    <property type="match status" value="1"/>
</dbReference>
<gene>
    <name evidence="3" type="primary">EVAR_37517_1</name>
    <name evidence="3" type="ORF">NPIL_47951</name>
</gene>
<dbReference type="Proteomes" id="UP000887013">
    <property type="component" value="Unassembled WGS sequence"/>
</dbReference>
<feature type="domain" description="DNA helicase Pif1-like DEAD-box helicase" evidence="2">
    <location>
        <begin position="98"/>
        <end position="160"/>
    </location>
</feature>